<proteinExistence type="predicted"/>
<dbReference type="EMBL" id="CP122537">
    <property type="protein sequence ID" value="WGH78686.1"/>
    <property type="molecule type" value="Genomic_DNA"/>
</dbReference>
<evidence type="ECO:0000313" key="1">
    <source>
        <dbReference type="EMBL" id="WGH78686.1"/>
    </source>
</evidence>
<evidence type="ECO:0000313" key="2">
    <source>
        <dbReference type="Proteomes" id="UP001243420"/>
    </source>
</evidence>
<organism evidence="1 2">
    <name type="scientific">Jannaschia ovalis</name>
    <dbReference type="NCBI Taxonomy" id="3038773"/>
    <lineage>
        <taxon>Bacteria</taxon>
        <taxon>Pseudomonadati</taxon>
        <taxon>Pseudomonadota</taxon>
        <taxon>Alphaproteobacteria</taxon>
        <taxon>Rhodobacterales</taxon>
        <taxon>Roseobacteraceae</taxon>
        <taxon>Jannaschia</taxon>
    </lineage>
</organism>
<reference evidence="1 2" key="1">
    <citation type="submission" date="2023-04" db="EMBL/GenBank/DDBJ databases">
        <title>Jannaschia ovalis sp. nov., a marine bacterium isolated from sea tidal flat.</title>
        <authorList>
            <person name="Kwon D.Y."/>
            <person name="Kim J.-J."/>
        </authorList>
    </citation>
    <scope>NUCLEOTIDE SEQUENCE [LARGE SCALE GENOMIC DNA]</scope>
    <source>
        <strain evidence="1 2">GRR-S6-38</strain>
    </source>
</reference>
<gene>
    <name evidence="1" type="ORF">P8627_00015</name>
</gene>
<dbReference type="InterPro" id="IPR021233">
    <property type="entry name" value="DUF2783"/>
</dbReference>
<dbReference type="Pfam" id="PF10932">
    <property type="entry name" value="DUF2783"/>
    <property type="match status" value="1"/>
</dbReference>
<protein>
    <submittedName>
        <fullName evidence="1">DUF2783 domain-containing protein</fullName>
    </submittedName>
</protein>
<accession>A0ABY8LBH2</accession>
<sequence>MTELILQPNLPDPDAAYAMLVAAHEGRDERESHALNARLVLILANHLGDPDLLAQAIAAATE</sequence>
<dbReference type="Proteomes" id="UP001243420">
    <property type="component" value="Chromosome"/>
</dbReference>
<keyword evidence="2" id="KW-1185">Reference proteome</keyword>
<name>A0ABY8LBH2_9RHOB</name>
<dbReference type="RefSeq" id="WP_279965437.1">
    <property type="nucleotide sequence ID" value="NZ_CP122537.1"/>
</dbReference>